<feature type="domain" description="Trimeric autotransporter adhesin YadA-like C-terminal membrane anchor" evidence="11">
    <location>
        <begin position="1527"/>
        <end position="1587"/>
    </location>
</feature>
<dbReference type="InterPro" id="IPR011049">
    <property type="entry name" value="Serralysin-like_metalloprot_C"/>
</dbReference>
<sequence length="1587" mass="162292">MNGNVAETIDKNNKDVNFIDGTATTARNSGGNITFDVNVDGTTISVKDNKVSANTTDLTVNNGKVNTPTNTDALITANEVAETINNSGFTLTTSQTGTGKATGTSNELVNPGETVTIEAGNNIEVTQAAGKVTVATSMAPTFNTVTINNPNITTPTPNAPAVPAPTVNINNAATIGDVLNTGWNLQGNGKAVDFVQPYETVNFKDGNATTATVTSDGTTSNVKYDVNVDNSTITINDNGQLTANIPEIQYGAVDAEEVGSLFDSGGTPGLVFSDNLVEAINKSGWNVTAAGANATGASNQLINPGETVTFIAGKNMTLVQDGNTFTYATADNVEFTSITIDDGDTTTAPITINAGGINVGGTTIANVKSNLPDTYNQNVYNTTKQATTASQPLPTNLTLTNAATVGDVLNAGWNLQGDGAAKDFVKPYDTVNFAHGTGTTVKVDVDANGEVSTVKYSVNVDNKTITTRPQTDDNGDVIIDNEGNPLTELTVNTTKISANPIGTVSVTGDTTSLATAGDIANAINESGWNVTAAAGNDGAGNELVQPGETVTFDAGKNMKLTQAGQSFTYATADDVNFNSVQFGDNGPKITNNGGNINVAGPNGEPVKITNVKAGEDGTDAVNVSQLNDTVATSKETVVSTDKSVTVTTGKNANGAAEFDLSVKVDGTTIKNGDNGLEVATTTITANPVGTVTAGDTTSLVTAETVANAINKSGWNAQSAGNLAEGNQTGTTQVNPGDTVTFAAGKNLTVQRIGDTFTYATADDVVFNNVTANQVNVGPVTISNTGIDMGNTRITNLAPGIAGTDAVNLDQLKAARTEVVAGTNVTSVTSKLDENTGKYTYTVNADGASVSAGSNRVTVTKGNKDANNVTDYAVDLSQDTKDKIDNAMSSFTTSVNGKNVETITNTNNDVGFVDGNATKAKDDGGNITFDVVVDEKTINVVNGKLTAVIPDMKVDTTTITVNPIGDVTAGDSTSFATAATVANAINNSGWNVTSDKTADGELGATATVELVKAGETVTFLAGKNMRLTQDGQNFTYETGDTVDFTTITVSNGDTSTYATPITINQEGIDMGGRPITNLKSNLPDTYNNDIYNTNGLPVTTVHGLPTNLNLNNAATVGDILNSGWNLANNGTPSDFVKPYDVVNFVDGKGTKAVVTTDKDGVVSNVTYDINVDGTSIVINKDGQLTAVAPEDTTVVKPGTNVKTVTKDASGAWVVNAEGTNVYAGSKNVVVGKTETSTNDVNYTVDIARDLNVDSVTTGNTKIDNNGLTINGGPSVTVDGINAGGKKITNVAPGKDGTDAVNVDQLNAAITNAPKTTVSSKDGSVTVAQDGNNYDLSVKVDGTTISKGTDGALQINTTTVSADPATGKLVDKDPADAGKPVTAQSVVDAVNSSGFNLTTSGNTTTPNAKQMINPGATVDMAAGKNLTVAQENGKVTYALSDNISVDTVTATTVQVGGDTGPKIGADQEGNIAIGDTNGAPVRITNVAPGVNDTDAVNVGQLKAVNSRIDGVENRANAGVAQALATAGLPQAYLPGKSMMAIGGGVYRGETGYAIGYSSISDGGNWIIKGTASGNSRGNYGATAAVGYQW</sequence>
<evidence type="ECO:0000256" key="7">
    <source>
        <dbReference type="ARBA" id="ARBA00022729"/>
    </source>
</evidence>
<accession>A0A378UK20</accession>
<dbReference type="Gene3D" id="6.10.250.2120">
    <property type="match status" value="1"/>
</dbReference>
<dbReference type="Proteomes" id="UP000254651">
    <property type="component" value="Unassembled WGS sequence"/>
</dbReference>
<dbReference type="EMBL" id="UGQS01000002">
    <property type="protein sequence ID" value="STZ77470.1"/>
    <property type="molecule type" value="Genomic_DNA"/>
</dbReference>
<keyword evidence="4" id="KW-0813">Transport</keyword>
<dbReference type="Gene3D" id="3.90.1780.10">
    <property type="entry name" value="Trimeric adhesin"/>
    <property type="match status" value="8"/>
</dbReference>
<keyword evidence="5" id="KW-1134">Transmembrane beta strand</keyword>
<dbReference type="GO" id="GO:0009986">
    <property type="term" value="C:cell surface"/>
    <property type="evidence" value="ECO:0007669"/>
    <property type="project" value="UniProtKB-SubCell"/>
</dbReference>
<comment type="similarity">
    <text evidence="3">Belongs to the autotransporter-2 (AT-2) (TC 1.B.40) family.</text>
</comment>
<dbReference type="GO" id="GO:0009279">
    <property type="term" value="C:cell outer membrane"/>
    <property type="evidence" value="ECO:0007669"/>
    <property type="project" value="UniProtKB-SubCell"/>
</dbReference>
<evidence type="ECO:0000256" key="8">
    <source>
        <dbReference type="ARBA" id="ARBA00022927"/>
    </source>
</evidence>
<keyword evidence="14" id="KW-1185">Reference proteome</keyword>
<dbReference type="InterPro" id="IPR005594">
    <property type="entry name" value="YadA_C"/>
</dbReference>
<dbReference type="Gene3D" id="2.20.70.140">
    <property type="match status" value="1"/>
</dbReference>
<reference evidence="13 14" key="1">
    <citation type="submission" date="2018-06" db="EMBL/GenBank/DDBJ databases">
        <authorList>
            <consortium name="Pathogen Informatics"/>
            <person name="Doyle S."/>
        </authorList>
    </citation>
    <scope>NUCLEOTIDE SEQUENCE [LARGE SCALE GENOMIC DNA]</scope>
    <source>
        <strain evidence="13 14">NCTC10295</strain>
    </source>
</reference>
<evidence type="ECO:0000256" key="10">
    <source>
        <dbReference type="ARBA" id="ARBA00023237"/>
    </source>
</evidence>
<feature type="domain" description="Trimeric autotransporter adhesin YadA-like stalk" evidence="12">
    <location>
        <begin position="792"/>
        <end position="826"/>
    </location>
</feature>
<evidence type="ECO:0000259" key="12">
    <source>
        <dbReference type="Pfam" id="PF05662"/>
    </source>
</evidence>
<evidence type="ECO:0000256" key="1">
    <source>
        <dbReference type="ARBA" id="ARBA00004241"/>
    </source>
</evidence>
<dbReference type="GO" id="GO:0015031">
    <property type="term" value="P:protein transport"/>
    <property type="evidence" value="ECO:0007669"/>
    <property type="project" value="UniProtKB-KW"/>
</dbReference>
<feature type="domain" description="Trimeric autotransporter adhesin YadA-like stalk" evidence="12">
    <location>
        <begin position="1480"/>
        <end position="1520"/>
    </location>
</feature>
<dbReference type="Gene3D" id="6.20.50.100">
    <property type="match status" value="1"/>
</dbReference>
<protein>
    <submittedName>
        <fullName evidence="13">Adhesin</fullName>
    </submittedName>
</protein>
<name>A0A378UK20_BERDE</name>
<evidence type="ECO:0000313" key="14">
    <source>
        <dbReference type="Proteomes" id="UP000254651"/>
    </source>
</evidence>
<dbReference type="InterPro" id="IPR037174">
    <property type="entry name" value="Trimeric_adhesin"/>
</dbReference>
<dbReference type="SUPFAM" id="SSF101999">
    <property type="entry name" value="Trimeric adhesin"/>
    <property type="match status" value="3"/>
</dbReference>
<feature type="domain" description="Trimeric autotransporter adhesin YadA-like stalk" evidence="12">
    <location>
        <begin position="607"/>
        <end position="642"/>
    </location>
</feature>
<dbReference type="Pfam" id="PF05662">
    <property type="entry name" value="YadA_stalk"/>
    <property type="match status" value="4"/>
</dbReference>
<keyword evidence="9" id="KW-0472">Membrane</keyword>
<evidence type="ECO:0000256" key="6">
    <source>
        <dbReference type="ARBA" id="ARBA00022692"/>
    </source>
</evidence>
<proteinExistence type="inferred from homology"/>
<evidence type="ECO:0000256" key="2">
    <source>
        <dbReference type="ARBA" id="ARBA00004442"/>
    </source>
</evidence>
<evidence type="ECO:0000259" key="11">
    <source>
        <dbReference type="Pfam" id="PF03895"/>
    </source>
</evidence>
<evidence type="ECO:0000256" key="9">
    <source>
        <dbReference type="ARBA" id="ARBA00023136"/>
    </source>
</evidence>
<keyword evidence="8" id="KW-0653">Protein transport</keyword>
<keyword evidence="10" id="KW-0998">Cell outer membrane</keyword>
<dbReference type="InterPro" id="IPR008635">
    <property type="entry name" value="Coiled_stalk_dom"/>
</dbReference>
<dbReference type="SUPFAM" id="SSF54523">
    <property type="entry name" value="Pili subunits"/>
    <property type="match status" value="1"/>
</dbReference>
<evidence type="ECO:0000256" key="5">
    <source>
        <dbReference type="ARBA" id="ARBA00022452"/>
    </source>
</evidence>
<organism evidence="13 14">
    <name type="scientific">Bergeriella denitrificans</name>
    <name type="common">Neisseria denitrificans</name>
    <dbReference type="NCBI Taxonomy" id="494"/>
    <lineage>
        <taxon>Bacteria</taxon>
        <taxon>Pseudomonadati</taxon>
        <taxon>Pseudomonadota</taxon>
        <taxon>Betaproteobacteria</taxon>
        <taxon>Neisseriales</taxon>
        <taxon>Neisseriaceae</taxon>
        <taxon>Bergeriella</taxon>
    </lineage>
</organism>
<dbReference type="Gene3D" id="3.30.1300.30">
    <property type="entry name" value="GSPII I/J protein-like"/>
    <property type="match status" value="1"/>
</dbReference>
<evidence type="ECO:0000313" key="13">
    <source>
        <dbReference type="EMBL" id="STZ77470.1"/>
    </source>
</evidence>
<evidence type="ECO:0000256" key="4">
    <source>
        <dbReference type="ARBA" id="ARBA00022448"/>
    </source>
</evidence>
<comment type="subcellular location">
    <subcellularLocation>
        <location evidence="2">Cell outer membrane</location>
    </subcellularLocation>
    <subcellularLocation>
        <location evidence="1">Cell surface</location>
    </subcellularLocation>
</comment>
<dbReference type="InterPro" id="IPR045584">
    <property type="entry name" value="Pilin-like"/>
</dbReference>
<dbReference type="SUPFAM" id="SSF101967">
    <property type="entry name" value="Adhesin YadA, collagen-binding domain"/>
    <property type="match status" value="4"/>
</dbReference>
<dbReference type="RefSeq" id="WP_115225455.1">
    <property type="nucleotide sequence ID" value="NZ_CP181246.1"/>
</dbReference>
<gene>
    <name evidence="13" type="ORF">NCTC10295_02288</name>
</gene>
<dbReference type="Pfam" id="PF03895">
    <property type="entry name" value="YadA_anchor"/>
    <property type="match status" value="1"/>
</dbReference>
<dbReference type="Gene3D" id="6.10.250.2040">
    <property type="match status" value="2"/>
</dbReference>
<keyword evidence="7" id="KW-0732">Signal</keyword>
<feature type="domain" description="Trimeric autotransporter adhesin YadA-like stalk" evidence="12">
    <location>
        <begin position="1285"/>
        <end position="1324"/>
    </location>
</feature>
<keyword evidence="6" id="KW-0812">Transmembrane</keyword>
<evidence type="ECO:0000256" key="3">
    <source>
        <dbReference type="ARBA" id="ARBA00005848"/>
    </source>
</evidence>